<dbReference type="GO" id="GO:0034040">
    <property type="term" value="F:ATPase-coupled lipid transmembrane transporter activity"/>
    <property type="evidence" value="ECO:0007669"/>
    <property type="project" value="TreeGrafter"/>
</dbReference>
<accession>A0A520S2G7</accession>
<evidence type="ECO:0000256" key="9">
    <source>
        <dbReference type="SAM" id="Phobius"/>
    </source>
</evidence>
<dbReference type="PROSITE" id="PS50929">
    <property type="entry name" value="ABC_TM1F"/>
    <property type="match status" value="1"/>
</dbReference>
<dbReference type="InterPro" id="IPR011527">
    <property type="entry name" value="ABC1_TM_dom"/>
</dbReference>
<dbReference type="GO" id="GO:0140359">
    <property type="term" value="F:ABC-type transporter activity"/>
    <property type="evidence" value="ECO:0007669"/>
    <property type="project" value="InterPro"/>
</dbReference>
<dbReference type="Gene3D" id="3.40.50.300">
    <property type="entry name" value="P-loop containing nucleotide triphosphate hydrolases"/>
    <property type="match status" value="1"/>
</dbReference>
<feature type="domain" description="ABC transmembrane type-1" evidence="11">
    <location>
        <begin position="102"/>
        <end position="370"/>
    </location>
</feature>
<dbReference type="Pfam" id="PF00664">
    <property type="entry name" value="ABC_membrane"/>
    <property type="match status" value="1"/>
</dbReference>
<dbReference type="AlphaFoldDB" id="A0A520S2G7"/>
<evidence type="ECO:0000256" key="6">
    <source>
        <dbReference type="ARBA" id="ARBA00022840"/>
    </source>
</evidence>
<keyword evidence="3" id="KW-1003">Cell membrane</keyword>
<dbReference type="SMART" id="SM00382">
    <property type="entry name" value="AAA"/>
    <property type="match status" value="1"/>
</dbReference>
<gene>
    <name evidence="12" type="ORF">EVA68_03790</name>
</gene>
<keyword evidence="5" id="KW-0547">Nucleotide-binding</keyword>
<feature type="domain" description="ABC transporter" evidence="10">
    <location>
        <begin position="402"/>
        <end position="636"/>
    </location>
</feature>
<evidence type="ECO:0000313" key="13">
    <source>
        <dbReference type="Proteomes" id="UP000316199"/>
    </source>
</evidence>
<dbReference type="PROSITE" id="PS00211">
    <property type="entry name" value="ABC_TRANSPORTER_1"/>
    <property type="match status" value="1"/>
</dbReference>
<dbReference type="GO" id="GO:0005524">
    <property type="term" value="F:ATP binding"/>
    <property type="evidence" value="ECO:0007669"/>
    <property type="project" value="UniProtKB-KW"/>
</dbReference>
<dbReference type="PROSITE" id="PS50893">
    <property type="entry name" value="ABC_TRANSPORTER_2"/>
    <property type="match status" value="1"/>
</dbReference>
<dbReference type="Proteomes" id="UP000316199">
    <property type="component" value="Unassembled WGS sequence"/>
</dbReference>
<dbReference type="GO" id="GO:0005886">
    <property type="term" value="C:plasma membrane"/>
    <property type="evidence" value="ECO:0007669"/>
    <property type="project" value="UniProtKB-SubCell"/>
</dbReference>
<dbReference type="InterPro" id="IPR039421">
    <property type="entry name" value="Type_1_exporter"/>
</dbReference>
<keyword evidence="8 9" id="KW-0472">Membrane</keyword>
<evidence type="ECO:0000313" key="12">
    <source>
        <dbReference type="EMBL" id="RZO76673.1"/>
    </source>
</evidence>
<evidence type="ECO:0000256" key="1">
    <source>
        <dbReference type="ARBA" id="ARBA00004651"/>
    </source>
</evidence>
<dbReference type="InterPro" id="IPR003593">
    <property type="entry name" value="AAA+_ATPase"/>
</dbReference>
<evidence type="ECO:0000256" key="2">
    <source>
        <dbReference type="ARBA" id="ARBA00022448"/>
    </source>
</evidence>
<dbReference type="SUPFAM" id="SSF52540">
    <property type="entry name" value="P-loop containing nucleoside triphosphate hydrolases"/>
    <property type="match status" value="1"/>
</dbReference>
<feature type="transmembrane region" description="Helical" evidence="9">
    <location>
        <begin position="345"/>
        <end position="368"/>
    </location>
</feature>
<evidence type="ECO:0000256" key="4">
    <source>
        <dbReference type="ARBA" id="ARBA00022692"/>
    </source>
</evidence>
<dbReference type="InterPro" id="IPR003439">
    <property type="entry name" value="ABC_transporter-like_ATP-bd"/>
</dbReference>
<name>A0A520S2G7_9GAMM</name>
<evidence type="ECO:0000259" key="10">
    <source>
        <dbReference type="PROSITE" id="PS50893"/>
    </source>
</evidence>
<feature type="transmembrane region" description="Helical" evidence="9">
    <location>
        <begin position="120"/>
        <end position="141"/>
    </location>
</feature>
<keyword evidence="6 12" id="KW-0067">ATP-binding</keyword>
<dbReference type="CDD" id="cd07346">
    <property type="entry name" value="ABC_6TM_exporters"/>
    <property type="match status" value="1"/>
</dbReference>
<dbReference type="PANTHER" id="PTHR24221:SF654">
    <property type="entry name" value="ATP-BINDING CASSETTE SUB-FAMILY B MEMBER 6"/>
    <property type="match status" value="1"/>
</dbReference>
<dbReference type="EMBL" id="SHAG01000009">
    <property type="protein sequence ID" value="RZO76673.1"/>
    <property type="molecule type" value="Genomic_DNA"/>
</dbReference>
<dbReference type="PANTHER" id="PTHR24221">
    <property type="entry name" value="ATP-BINDING CASSETTE SUB-FAMILY B"/>
    <property type="match status" value="1"/>
</dbReference>
<comment type="subcellular location">
    <subcellularLocation>
        <location evidence="1">Cell membrane</location>
        <topology evidence="1">Multi-pass membrane protein</topology>
    </subcellularLocation>
</comment>
<proteinExistence type="predicted"/>
<keyword evidence="4 9" id="KW-0812">Transmembrane</keyword>
<protein>
    <submittedName>
        <fullName evidence="12">ABC transporter ATP-binding protein</fullName>
    </submittedName>
</protein>
<dbReference type="Gene3D" id="1.20.1560.10">
    <property type="entry name" value="ABC transporter type 1, transmembrane domain"/>
    <property type="match status" value="1"/>
</dbReference>
<feature type="transmembrane region" description="Helical" evidence="9">
    <location>
        <begin position="195"/>
        <end position="214"/>
    </location>
</feature>
<comment type="caution">
    <text evidence="12">The sequence shown here is derived from an EMBL/GenBank/DDBJ whole genome shotgun (WGS) entry which is preliminary data.</text>
</comment>
<evidence type="ECO:0000256" key="7">
    <source>
        <dbReference type="ARBA" id="ARBA00022989"/>
    </source>
</evidence>
<evidence type="ECO:0000256" key="8">
    <source>
        <dbReference type="ARBA" id="ARBA00023136"/>
    </source>
</evidence>
<feature type="transmembrane region" description="Helical" evidence="9">
    <location>
        <begin position="226"/>
        <end position="245"/>
    </location>
</feature>
<feature type="transmembrane region" description="Helical" evidence="9">
    <location>
        <begin position="59"/>
        <end position="80"/>
    </location>
</feature>
<dbReference type="FunFam" id="3.40.50.300:FF:000221">
    <property type="entry name" value="Multidrug ABC transporter ATP-binding protein"/>
    <property type="match status" value="1"/>
</dbReference>
<evidence type="ECO:0000256" key="3">
    <source>
        <dbReference type="ARBA" id="ARBA00022475"/>
    </source>
</evidence>
<dbReference type="InterPro" id="IPR027417">
    <property type="entry name" value="P-loop_NTPase"/>
</dbReference>
<dbReference type="Pfam" id="PF00005">
    <property type="entry name" value="ABC_tran"/>
    <property type="match status" value="1"/>
</dbReference>
<evidence type="ECO:0000259" key="11">
    <source>
        <dbReference type="PROSITE" id="PS50929"/>
    </source>
</evidence>
<dbReference type="GO" id="GO:0016887">
    <property type="term" value="F:ATP hydrolysis activity"/>
    <property type="evidence" value="ECO:0007669"/>
    <property type="project" value="InterPro"/>
</dbReference>
<keyword evidence="7 9" id="KW-1133">Transmembrane helix</keyword>
<evidence type="ECO:0000256" key="5">
    <source>
        <dbReference type="ARBA" id="ARBA00022741"/>
    </source>
</evidence>
<dbReference type="InterPro" id="IPR017871">
    <property type="entry name" value="ABC_transporter-like_CS"/>
</dbReference>
<organism evidence="12 13">
    <name type="scientific">OM182 bacterium</name>
    <dbReference type="NCBI Taxonomy" id="2510334"/>
    <lineage>
        <taxon>Bacteria</taxon>
        <taxon>Pseudomonadati</taxon>
        <taxon>Pseudomonadota</taxon>
        <taxon>Gammaproteobacteria</taxon>
        <taxon>OMG group</taxon>
        <taxon>OM182 clade</taxon>
    </lineage>
</organism>
<dbReference type="SUPFAM" id="SSF90123">
    <property type="entry name" value="ABC transporter transmembrane region"/>
    <property type="match status" value="1"/>
</dbReference>
<dbReference type="InterPro" id="IPR036640">
    <property type="entry name" value="ABC1_TM_sf"/>
</dbReference>
<reference evidence="12 13" key="1">
    <citation type="submission" date="2019-02" db="EMBL/GenBank/DDBJ databases">
        <title>Prokaryotic population dynamics and viral predation in marine succession experiment using metagenomics: the confinement effect.</title>
        <authorList>
            <person name="Haro-Moreno J.M."/>
            <person name="Rodriguez-Valera F."/>
            <person name="Lopez-Perez M."/>
        </authorList>
    </citation>
    <scope>NUCLEOTIDE SEQUENCE [LARGE SCALE GENOMIC DNA]</scope>
    <source>
        <strain evidence="12">MED-G157</strain>
    </source>
</reference>
<sequence length="640" mass="71338">MTDTFTRESKFSLGKLREDEEALDEKASLVDSETDIDNRTTARLIWRCLLLIRFYWKRFAVVLSMGWVIQIITTAVAPWIGKVLVDQVVLGNPLPEDGSGYPTFLLPVIQFLLDKSAVTILFWLACWTLAGIAFRIIWHYVSDLIELRMQHSLLHMVRSRLFEGLRLLPITKLDNQPIGDSVFRAMHDVHSVPSVVRWIVQILGWAVVTIITAAYTMTSAYPDSPILVWLAVGSMPIFLLVTTPFSRMIRRRAQASAAAGAVFVSTTEEGMDNIQAVQSLGVNEIEKERFALASANSFRRDRYLVLVNNLVTKLGESTGRFLFWGVMLYVLGKVVSGEMTPGDYAVVIGYFMAVSEPAGVLAWLWIGLQEPAAKARRVFAMLDMEQEKIVSSKGAAKISESLLFEDVGFVYPDGRRALAGVSFKANIGEIIALAGPTGAGKTTLAYLIARYHTASEGYIRIDGQDINDVSIDDLRSQITYVFQETETLAVSIADNIRYGKPDATIQEVIRVAKVVGIHDFINNLPEGYETCLGTTNSKLSVGQKQRISIARGLIRETPILILDEPTSALDPETEAYLIAALQEAARGRIVLIIAHRLSTIMHADRIVFLENGRVQEEDSHDNLMSKKSGRYKRFVELQSR</sequence>
<keyword evidence="2" id="KW-0813">Transport</keyword>